<dbReference type="RefSeq" id="WP_142533392.1">
    <property type="nucleotide sequence ID" value="NZ_FXTB01000004.1"/>
</dbReference>
<dbReference type="OrthoDB" id="9768837at2"/>
<dbReference type="SUPFAM" id="SSF53850">
    <property type="entry name" value="Periplasmic binding protein-like II"/>
    <property type="match status" value="1"/>
</dbReference>
<accession>A0A521D589</accession>
<organism evidence="8 9">
    <name type="scientific">Saccharicrinis carchari</name>
    <dbReference type="NCBI Taxonomy" id="1168039"/>
    <lineage>
        <taxon>Bacteria</taxon>
        <taxon>Pseudomonadati</taxon>
        <taxon>Bacteroidota</taxon>
        <taxon>Bacteroidia</taxon>
        <taxon>Marinilabiliales</taxon>
        <taxon>Marinilabiliaceae</taxon>
        <taxon>Saccharicrinis</taxon>
    </lineage>
</organism>
<keyword evidence="9" id="KW-1185">Reference proteome</keyword>
<evidence type="ECO:0000256" key="4">
    <source>
        <dbReference type="ARBA" id="ARBA00022989"/>
    </source>
</evidence>
<proteinExistence type="predicted"/>
<dbReference type="InterPro" id="IPR051449">
    <property type="entry name" value="ABC-2_transporter_component"/>
</dbReference>
<evidence type="ECO:0000256" key="1">
    <source>
        <dbReference type="ARBA" id="ARBA00004651"/>
    </source>
</evidence>
<dbReference type="GO" id="GO:0140359">
    <property type="term" value="F:ABC-type transporter activity"/>
    <property type="evidence" value="ECO:0007669"/>
    <property type="project" value="InterPro"/>
</dbReference>
<evidence type="ECO:0000256" key="6">
    <source>
        <dbReference type="SAM" id="Phobius"/>
    </source>
</evidence>
<evidence type="ECO:0000256" key="3">
    <source>
        <dbReference type="ARBA" id="ARBA00022692"/>
    </source>
</evidence>
<feature type="transmembrane region" description="Helical" evidence="6">
    <location>
        <begin position="401"/>
        <end position="423"/>
    </location>
</feature>
<keyword evidence="2" id="KW-1003">Cell membrane</keyword>
<reference evidence="8 9" key="1">
    <citation type="submission" date="2017-05" db="EMBL/GenBank/DDBJ databases">
        <authorList>
            <person name="Varghese N."/>
            <person name="Submissions S."/>
        </authorList>
    </citation>
    <scope>NUCLEOTIDE SEQUENCE [LARGE SCALE GENOMIC DNA]</scope>
    <source>
        <strain evidence="8 9">DSM 27040</strain>
    </source>
</reference>
<feature type="transmembrane region" description="Helical" evidence="6">
    <location>
        <begin position="179"/>
        <end position="202"/>
    </location>
</feature>
<comment type="subcellular location">
    <subcellularLocation>
        <location evidence="1">Cell membrane</location>
        <topology evidence="1">Multi-pass membrane protein</topology>
    </subcellularLocation>
</comment>
<evidence type="ECO:0000256" key="5">
    <source>
        <dbReference type="ARBA" id="ARBA00023136"/>
    </source>
</evidence>
<name>A0A521D589_SACCC</name>
<dbReference type="EMBL" id="FXTB01000004">
    <property type="protein sequence ID" value="SMO66849.1"/>
    <property type="molecule type" value="Genomic_DNA"/>
</dbReference>
<evidence type="ECO:0000313" key="8">
    <source>
        <dbReference type="EMBL" id="SMO66849.1"/>
    </source>
</evidence>
<feature type="domain" description="ABC-2 type transporter transmembrane" evidence="7">
    <location>
        <begin position="19"/>
        <end position="423"/>
    </location>
</feature>
<keyword evidence="3 6" id="KW-0812">Transmembrane</keyword>
<dbReference type="Gene3D" id="3.40.190.10">
    <property type="entry name" value="Periplasmic binding protein-like II"/>
    <property type="match status" value="1"/>
</dbReference>
<evidence type="ECO:0000259" key="7">
    <source>
        <dbReference type="Pfam" id="PF12698"/>
    </source>
</evidence>
<sequence>MNKIALIIQREYWTRVKKKSFIIMTFLSPIIFAAMMVVPAWLASQEDTKEKVIAVDDVSGRYAPALQNTSYIRYQAIEDVDKRNSRQQLTKEFDALLVINTDLLQNEPAVQLYSDGQITMDITDNIKSNLNRHLRQLKLESYNIEGLDSKIKEINNLRVSIKTIRLDEDGTEKQSSAEFAMVIGIISAFLIYIIMIMYGTQVMRGVIEEKTSRIVEVMISSVKPFQLMMGKILGIGMVALTQFFLWIILTVGVVAAVQTVFFSTSEKVQITQSMEVANQTQADEEVDAREAKAQTTEAGINKVISMLKDANLLLILGMFVFYFIGGYLIYSALFAAIGSAIDNETETQQFIMPVMIPLILSIYVAMAVMRNPHGDIAFWFSMVPLTSPIVMMSRIPFDVPLWELLLSMLVLVASFILFTWFAARVYRTGILMYGKKVSYKEIWKWFIQAGN</sequence>
<keyword evidence="4 6" id="KW-1133">Transmembrane helix</keyword>
<feature type="transmembrane region" description="Helical" evidence="6">
    <location>
        <begin position="312"/>
        <end position="338"/>
    </location>
</feature>
<keyword evidence="5 6" id="KW-0472">Membrane</keyword>
<dbReference type="InterPro" id="IPR013525">
    <property type="entry name" value="ABC2_TM"/>
</dbReference>
<feature type="transmembrane region" description="Helical" evidence="6">
    <location>
        <begin position="21"/>
        <end position="42"/>
    </location>
</feature>
<dbReference type="Proteomes" id="UP000319040">
    <property type="component" value="Unassembled WGS sequence"/>
</dbReference>
<gene>
    <name evidence="8" type="ORF">SAMN06265379_104251</name>
</gene>
<feature type="transmembrane region" description="Helical" evidence="6">
    <location>
        <begin position="243"/>
        <end position="264"/>
    </location>
</feature>
<dbReference type="AlphaFoldDB" id="A0A521D589"/>
<feature type="transmembrane region" description="Helical" evidence="6">
    <location>
        <begin position="350"/>
        <end position="369"/>
    </location>
</feature>
<dbReference type="GO" id="GO:0005886">
    <property type="term" value="C:plasma membrane"/>
    <property type="evidence" value="ECO:0007669"/>
    <property type="project" value="UniProtKB-SubCell"/>
</dbReference>
<evidence type="ECO:0000313" key="9">
    <source>
        <dbReference type="Proteomes" id="UP000319040"/>
    </source>
</evidence>
<dbReference type="PANTHER" id="PTHR30294">
    <property type="entry name" value="MEMBRANE COMPONENT OF ABC TRANSPORTER YHHJ-RELATED"/>
    <property type="match status" value="1"/>
</dbReference>
<protein>
    <submittedName>
        <fullName evidence="8">ABC-2 type transport system permease protein</fullName>
    </submittedName>
</protein>
<dbReference type="Pfam" id="PF12698">
    <property type="entry name" value="ABC2_membrane_3"/>
    <property type="match status" value="1"/>
</dbReference>
<dbReference type="PANTHER" id="PTHR30294:SF29">
    <property type="entry name" value="MULTIDRUG ABC TRANSPORTER PERMEASE YBHS-RELATED"/>
    <property type="match status" value="1"/>
</dbReference>
<evidence type="ECO:0000256" key="2">
    <source>
        <dbReference type="ARBA" id="ARBA00022475"/>
    </source>
</evidence>